<dbReference type="Pfam" id="PF05257">
    <property type="entry name" value="CHAP"/>
    <property type="match status" value="1"/>
</dbReference>
<dbReference type="SMART" id="SM00257">
    <property type="entry name" value="LysM"/>
    <property type="match status" value="1"/>
</dbReference>
<protein>
    <submittedName>
        <fullName evidence="4">Peptidoglycan-binding protein</fullName>
    </submittedName>
</protein>
<name>A0ABX3NQU3_9BACT</name>
<reference evidence="4 5" key="1">
    <citation type="submission" date="2016-04" db="EMBL/GenBank/DDBJ databases">
        <authorList>
            <person name="Chen L."/>
            <person name="Zhuang W."/>
            <person name="Wang G."/>
        </authorList>
    </citation>
    <scope>NUCLEOTIDE SEQUENCE [LARGE SCALE GENOMIC DNA]</scope>
    <source>
        <strain evidence="5">GR20</strain>
    </source>
</reference>
<dbReference type="RefSeq" id="WP_014218776.1">
    <property type="nucleotide sequence ID" value="NZ_LWBO01000034.1"/>
</dbReference>
<proteinExistence type="predicted"/>
<dbReference type="Gene3D" id="3.10.350.10">
    <property type="entry name" value="LysM domain"/>
    <property type="match status" value="1"/>
</dbReference>
<evidence type="ECO:0000256" key="2">
    <source>
        <dbReference type="ARBA" id="ARBA00022801"/>
    </source>
</evidence>
<dbReference type="InterPro" id="IPR036779">
    <property type="entry name" value="LysM_dom_sf"/>
</dbReference>
<keyword evidence="1" id="KW-0732">Signal</keyword>
<sequence length="217" mass="23606">MYYKTRSTDTLSKLAKKFSLPENVLKAFNPHVNGSLYTGDLIKVPNLEDIPADAAFLTGVTKDAIIKKAKSAINKGIRYKLGMGGTNPSAKLPDQHNQCDCSGFVCWALGLNRKTDIPFYKKFGGWIFTDSMVADINSNAGIFEKLNTPVAGCIVVYGAGAQIGHVGIVSEVAEGKMKKVIHCSSGNDKTFKDAIQETVPTVFDRADSFWGKYTDII</sequence>
<dbReference type="Gene3D" id="3.90.1720.10">
    <property type="entry name" value="endopeptidase domain like (from Nostoc punctiforme)"/>
    <property type="match status" value="1"/>
</dbReference>
<dbReference type="InterPro" id="IPR007921">
    <property type="entry name" value="CHAP_dom"/>
</dbReference>
<accession>A0ABX3NQU3</accession>
<dbReference type="InterPro" id="IPR038765">
    <property type="entry name" value="Papain-like_cys_pep_sf"/>
</dbReference>
<organism evidence="4 5">
    <name type="scientific">Niastella koreensis</name>
    <dbReference type="NCBI Taxonomy" id="354356"/>
    <lineage>
        <taxon>Bacteria</taxon>
        <taxon>Pseudomonadati</taxon>
        <taxon>Bacteroidota</taxon>
        <taxon>Chitinophagia</taxon>
        <taxon>Chitinophagales</taxon>
        <taxon>Chitinophagaceae</taxon>
        <taxon>Niastella</taxon>
    </lineage>
</organism>
<dbReference type="SUPFAM" id="SSF54001">
    <property type="entry name" value="Cysteine proteinases"/>
    <property type="match status" value="1"/>
</dbReference>
<comment type="caution">
    <text evidence="4">The sequence shown here is derived from an EMBL/GenBank/DDBJ whole genome shotgun (WGS) entry which is preliminary data.</text>
</comment>
<dbReference type="InterPro" id="IPR018392">
    <property type="entry name" value="LysM"/>
</dbReference>
<keyword evidence="5" id="KW-1185">Reference proteome</keyword>
<dbReference type="EMBL" id="LWBO01000034">
    <property type="protein sequence ID" value="OQP43792.1"/>
    <property type="molecule type" value="Genomic_DNA"/>
</dbReference>
<dbReference type="SUPFAM" id="SSF54106">
    <property type="entry name" value="LysM domain"/>
    <property type="match status" value="1"/>
</dbReference>
<evidence type="ECO:0000259" key="3">
    <source>
        <dbReference type="PROSITE" id="PS51782"/>
    </source>
</evidence>
<dbReference type="PROSITE" id="PS51782">
    <property type="entry name" value="LYSM"/>
    <property type="match status" value="1"/>
</dbReference>
<evidence type="ECO:0000256" key="1">
    <source>
        <dbReference type="ARBA" id="ARBA00022729"/>
    </source>
</evidence>
<gene>
    <name evidence="4" type="ORF">A4D02_09940</name>
</gene>
<evidence type="ECO:0000313" key="4">
    <source>
        <dbReference type="EMBL" id="OQP43792.1"/>
    </source>
</evidence>
<keyword evidence="2" id="KW-0378">Hydrolase</keyword>
<feature type="domain" description="LysM" evidence="3">
    <location>
        <begin position="1"/>
        <end position="44"/>
    </location>
</feature>
<dbReference type="Pfam" id="PF01476">
    <property type="entry name" value="LysM"/>
    <property type="match status" value="1"/>
</dbReference>
<evidence type="ECO:0000313" key="5">
    <source>
        <dbReference type="Proteomes" id="UP000192277"/>
    </source>
</evidence>
<dbReference type="Proteomes" id="UP000192277">
    <property type="component" value="Unassembled WGS sequence"/>
</dbReference>